<evidence type="ECO:0000259" key="1">
    <source>
        <dbReference type="Pfam" id="PF01909"/>
    </source>
</evidence>
<sequence>MTQNIIPDRADKAIKEFCEFLRRELGANLLGIRLFGSVARGTATPESDIDILVLVQREDSAAREAIIEAAVEVNLKHDVVVSPVIMSADRYSAPLFKETHFYKSLQEEGIPL</sequence>
<dbReference type="SUPFAM" id="SSF81301">
    <property type="entry name" value="Nucleotidyltransferase"/>
    <property type="match status" value="1"/>
</dbReference>
<dbReference type="InterPro" id="IPR052548">
    <property type="entry name" value="Type_VII_TA_antitoxin"/>
</dbReference>
<feature type="domain" description="Polymerase nucleotidyl transferase" evidence="1">
    <location>
        <begin position="14"/>
        <end position="80"/>
    </location>
</feature>
<keyword evidence="2" id="KW-0808">Transferase</keyword>
<dbReference type="AlphaFoldDB" id="A0A1W1VZ70"/>
<dbReference type="PANTHER" id="PTHR33933">
    <property type="entry name" value="NUCLEOTIDYLTRANSFERASE"/>
    <property type="match status" value="1"/>
</dbReference>
<accession>A0A1W1VZ70</accession>
<dbReference type="Gene3D" id="3.30.460.10">
    <property type="entry name" value="Beta Polymerase, domain 2"/>
    <property type="match status" value="1"/>
</dbReference>
<dbReference type="RefSeq" id="WP_231967753.1">
    <property type="nucleotide sequence ID" value="NZ_LT838272.1"/>
</dbReference>
<dbReference type="Proteomes" id="UP000192569">
    <property type="component" value="Chromosome I"/>
</dbReference>
<organism evidence="2 3">
    <name type="scientific">Thermanaeromonas toyohensis ToBE</name>
    <dbReference type="NCBI Taxonomy" id="698762"/>
    <lineage>
        <taxon>Bacteria</taxon>
        <taxon>Bacillati</taxon>
        <taxon>Bacillota</taxon>
        <taxon>Clostridia</taxon>
        <taxon>Neomoorellales</taxon>
        <taxon>Neomoorellaceae</taxon>
        <taxon>Thermanaeromonas</taxon>
    </lineage>
</organism>
<dbReference type="Pfam" id="PF01909">
    <property type="entry name" value="NTP_transf_2"/>
    <property type="match status" value="1"/>
</dbReference>
<keyword evidence="3" id="KW-1185">Reference proteome</keyword>
<protein>
    <submittedName>
        <fullName evidence="2">Nucleotidyltransferase domain-containing protein</fullName>
    </submittedName>
</protein>
<dbReference type="InterPro" id="IPR043519">
    <property type="entry name" value="NT_sf"/>
</dbReference>
<dbReference type="STRING" id="698762.SAMN00808754_2470"/>
<reference evidence="2 3" key="1">
    <citation type="submission" date="2017-04" db="EMBL/GenBank/DDBJ databases">
        <authorList>
            <person name="Afonso C.L."/>
            <person name="Miller P.J."/>
            <person name="Scott M.A."/>
            <person name="Spackman E."/>
            <person name="Goraichik I."/>
            <person name="Dimitrov K.M."/>
            <person name="Suarez D.L."/>
            <person name="Swayne D.E."/>
        </authorList>
    </citation>
    <scope>NUCLEOTIDE SEQUENCE [LARGE SCALE GENOMIC DNA]</scope>
    <source>
        <strain evidence="2 3">ToBE</strain>
    </source>
</reference>
<name>A0A1W1VZ70_9FIRM</name>
<dbReference type="EMBL" id="LT838272">
    <property type="protein sequence ID" value="SMB98657.1"/>
    <property type="molecule type" value="Genomic_DNA"/>
</dbReference>
<proteinExistence type="predicted"/>
<dbReference type="PANTHER" id="PTHR33933:SF3">
    <property type="entry name" value="PROTEIN ADENYLYLTRANSFERASE MJ0604-RELATED"/>
    <property type="match status" value="1"/>
</dbReference>
<evidence type="ECO:0000313" key="2">
    <source>
        <dbReference type="EMBL" id="SMB98657.1"/>
    </source>
</evidence>
<evidence type="ECO:0000313" key="3">
    <source>
        <dbReference type="Proteomes" id="UP000192569"/>
    </source>
</evidence>
<dbReference type="CDD" id="cd05403">
    <property type="entry name" value="NT_KNTase_like"/>
    <property type="match status" value="1"/>
</dbReference>
<gene>
    <name evidence="2" type="ORF">SAMN00808754_2470</name>
</gene>
<dbReference type="InterPro" id="IPR002934">
    <property type="entry name" value="Polymerase_NTP_transf_dom"/>
</dbReference>
<dbReference type="GO" id="GO:0016779">
    <property type="term" value="F:nucleotidyltransferase activity"/>
    <property type="evidence" value="ECO:0007669"/>
    <property type="project" value="InterPro"/>
</dbReference>